<organism evidence="2 3">
    <name type="scientific">Paenibacillus abyssi</name>
    <dbReference type="NCBI Taxonomy" id="1340531"/>
    <lineage>
        <taxon>Bacteria</taxon>
        <taxon>Bacillati</taxon>
        <taxon>Bacillota</taxon>
        <taxon>Bacilli</taxon>
        <taxon>Bacillales</taxon>
        <taxon>Paenibacillaceae</taxon>
        <taxon>Paenibacillus</taxon>
    </lineage>
</organism>
<name>A0A917D3L2_9BACL</name>
<accession>A0A917D3L2</accession>
<reference evidence="2" key="2">
    <citation type="submission" date="2020-09" db="EMBL/GenBank/DDBJ databases">
        <authorList>
            <person name="Sun Q."/>
            <person name="Zhou Y."/>
        </authorList>
    </citation>
    <scope>NUCLEOTIDE SEQUENCE</scope>
    <source>
        <strain evidence="2">CGMCC 1.12987</strain>
    </source>
</reference>
<sequence length="57" mass="6562">MKESNKKPNIQDAFIMAALVIVISLVVDFSNMGFLDIAIVVLGLIWIIMTVWRWLRK</sequence>
<feature type="transmembrane region" description="Helical" evidence="1">
    <location>
        <begin position="12"/>
        <end position="31"/>
    </location>
</feature>
<dbReference type="AlphaFoldDB" id="A0A917D3L2"/>
<keyword evidence="3" id="KW-1185">Reference proteome</keyword>
<feature type="transmembrane region" description="Helical" evidence="1">
    <location>
        <begin position="37"/>
        <end position="55"/>
    </location>
</feature>
<reference evidence="2" key="1">
    <citation type="journal article" date="2014" name="Int. J. Syst. Evol. Microbiol.">
        <title>Complete genome sequence of Corynebacterium casei LMG S-19264T (=DSM 44701T), isolated from a smear-ripened cheese.</title>
        <authorList>
            <consortium name="US DOE Joint Genome Institute (JGI-PGF)"/>
            <person name="Walter F."/>
            <person name="Albersmeier A."/>
            <person name="Kalinowski J."/>
            <person name="Ruckert C."/>
        </authorList>
    </citation>
    <scope>NUCLEOTIDE SEQUENCE</scope>
    <source>
        <strain evidence="2">CGMCC 1.12987</strain>
    </source>
</reference>
<dbReference type="RefSeq" id="WP_188531713.1">
    <property type="nucleotide sequence ID" value="NZ_BMGR01000009.1"/>
</dbReference>
<keyword evidence="1" id="KW-0472">Membrane</keyword>
<proteinExistence type="predicted"/>
<dbReference type="Proteomes" id="UP000644756">
    <property type="component" value="Unassembled WGS sequence"/>
</dbReference>
<evidence type="ECO:0000313" key="2">
    <source>
        <dbReference type="EMBL" id="GGG09716.1"/>
    </source>
</evidence>
<gene>
    <name evidence="2" type="ORF">GCM10010916_28250</name>
</gene>
<keyword evidence="1" id="KW-0812">Transmembrane</keyword>
<evidence type="ECO:0000313" key="3">
    <source>
        <dbReference type="Proteomes" id="UP000644756"/>
    </source>
</evidence>
<evidence type="ECO:0000256" key="1">
    <source>
        <dbReference type="SAM" id="Phobius"/>
    </source>
</evidence>
<keyword evidence="1" id="KW-1133">Transmembrane helix</keyword>
<comment type="caution">
    <text evidence="2">The sequence shown here is derived from an EMBL/GenBank/DDBJ whole genome shotgun (WGS) entry which is preliminary data.</text>
</comment>
<protein>
    <submittedName>
        <fullName evidence="2">Uncharacterized protein</fullName>
    </submittedName>
</protein>
<dbReference type="EMBL" id="BMGR01000009">
    <property type="protein sequence ID" value="GGG09716.1"/>
    <property type="molecule type" value="Genomic_DNA"/>
</dbReference>